<evidence type="ECO:0000313" key="3">
    <source>
        <dbReference type="EMBL" id="PZS98730.1"/>
    </source>
</evidence>
<dbReference type="EMBL" id="LXXM01000014">
    <property type="protein sequence ID" value="PZS98730.1"/>
    <property type="molecule type" value="Genomic_DNA"/>
</dbReference>
<dbReference type="Pfam" id="PF11740">
    <property type="entry name" value="KfrA_N"/>
    <property type="match status" value="1"/>
</dbReference>
<name>A0A2W6ITD8_STEMA</name>
<gene>
    <name evidence="3" type="ORF">A7X83_19375</name>
</gene>
<dbReference type="Proteomes" id="UP000249614">
    <property type="component" value="Unassembled WGS sequence"/>
</dbReference>
<comment type="caution">
    <text evidence="3">The sequence shown here is derived from an EMBL/GenBank/DDBJ whole genome shotgun (WGS) entry which is preliminary data.</text>
</comment>
<feature type="region of interest" description="Disordered" evidence="1">
    <location>
        <begin position="167"/>
        <end position="190"/>
    </location>
</feature>
<dbReference type="Gene3D" id="1.20.5.170">
    <property type="match status" value="1"/>
</dbReference>
<feature type="domain" description="KfrA N-terminal DNA-binding" evidence="2">
    <location>
        <begin position="4"/>
        <end position="119"/>
    </location>
</feature>
<dbReference type="InterPro" id="IPR021104">
    <property type="entry name" value="KfrA_DNA-bd_N"/>
</dbReference>
<reference evidence="3 4" key="1">
    <citation type="submission" date="2016-05" db="EMBL/GenBank/DDBJ databases">
        <authorList>
            <person name="Lavstsen T."/>
            <person name="Jespersen J.S."/>
        </authorList>
    </citation>
    <scope>NUCLEOTIDE SEQUENCE [LARGE SCALE GENOMIC DNA]</scope>
    <source>
        <strain evidence="3 4">SM-5815</strain>
    </source>
</reference>
<dbReference type="RefSeq" id="WP_111111075.1">
    <property type="nucleotide sequence ID" value="NZ_LXXM01000014.1"/>
</dbReference>
<accession>A0A2W6ITD8</accession>
<evidence type="ECO:0000259" key="2">
    <source>
        <dbReference type="Pfam" id="PF11740"/>
    </source>
</evidence>
<dbReference type="AlphaFoldDB" id="A0A2W6ITD8"/>
<sequence length="230" mass="24702">MAVTKEQIFSAADELAAAGQKPTLEAIRQRTGGSYTTISPALNEWKARQATAAAPLREPAPQAVADRLAEVGAEVWSIALELANARLAVEREGLEKARAELEADRAEATELADRLAAQVDDLQSRLASIEAAEAAARGEADELRGQLAAAQEQAHTAEARAQEIERRAGELRTELDRAHQDAEQAREELAGVREEAARLAGQLTAHQEQNAALLARIQPAADQDKPKGRK</sequence>
<evidence type="ECO:0000256" key="1">
    <source>
        <dbReference type="SAM" id="MobiDB-lite"/>
    </source>
</evidence>
<organism evidence="3 4">
    <name type="scientific">Stenotrophomonas maltophilia</name>
    <name type="common">Pseudomonas maltophilia</name>
    <name type="synonym">Xanthomonas maltophilia</name>
    <dbReference type="NCBI Taxonomy" id="40324"/>
    <lineage>
        <taxon>Bacteria</taxon>
        <taxon>Pseudomonadati</taxon>
        <taxon>Pseudomonadota</taxon>
        <taxon>Gammaproteobacteria</taxon>
        <taxon>Lysobacterales</taxon>
        <taxon>Lysobacteraceae</taxon>
        <taxon>Stenotrophomonas</taxon>
        <taxon>Stenotrophomonas maltophilia group</taxon>
    </lineage>
</organism>
<protein>
    <submittedName>
        <fullName evidence="3">KfrA</fullName>
    </submittedName>
</protein>
<proteinExistence type="predicted"/>
<evidence type="ECO:0000313" key="4">
    <source>
        <dbReference type="Proteomes" id="UP000249614"/>
    </source>
</evidence>